<evidence type="ECO:0000259" key="2">
    <source>
        <dbReference type="Pfam" id="PF20241"/>
    </source>
</evidence>
<feature type="domain" description="DUF6598" evidence="2">
    <location>
        <begin position="131"/>
        <end position="203"/>
    </location>
</feature>
<reference evidence="3" key="2">
    <citation type="journal article" date="2015" name="Data Brief">
        <title>Shoot transcriptome of the giant reed, Arundo donax.</title>
        <authorList>
            <person name="Barrero R.A."/>
            <person name="Guerrero F.D."/>
            <person name="Moolhuijzen P."/>
            <person name="Goolsby J.A."/>
            <person name="Tidwell J."/>
            <person name="Bellgard S.E."/>
            <person name="Bellgard M.I."/>
        </authorList>
    </citation>
    <scope>NUCLEOTIDE SEQUENCE</scope>
    <source>
        <tissue evidence="3">Shoot tissue taken approximately 20 cm above the soil surface</tissue>
    </source>
</reference>
<dbReference type="InterPro" id="IPR046533">
    <property type="entry name" value="DUF6598"/>
</dbReference>
<protein>
    <recommendedName>
        <fullName evidence="2">DUF6598 domain-containing protein</fullName>
    </recommendedName>
</protein>
<organism evidence="3">
    <name type="scientific">Arundo donax</name>
    <name type="common">Giant reed</name>
    <name type="synonym">Donax arundinaceus</name>
    <dbReference type="NCBI Taxonomy" id="35708"/>
    <lineage>
        <taxon>Eukaryota</taxon>
        <taxon>Viridiplantae</taxon>
        <taxon>Streptophyta</taxon>
        <taxon>Embryophyta</taxon>
        <taxon>Tracheophyta</taxon>
        <taxon>Spermatophyta</taxon>
        <taxon>Magnoliopsida</taxon>
        <taxon>Liliopsida</taxon>
        <taxon>Poales</taxon>
        <taxon>Poaceae</taxon>
        <taxon>PACMAD clade</taxon>
        <taxon>Arundinoideae</taxon>
        <taxon>Arundineae</taxon>
        <taxon>Arundo</taxon>
    </lineage>
</organism>
<dbReference type="EMBL" id="GBRH01234260">
    <property type="protein sequence ID" value="JAD63635.1"/>
    <property type="molecule type" value="Transcribed_RNA"/>
</dbReference>
<evidence type="ECO:0000313" key="3">
    <source>
        <dbReference type="EMBL" id="JAD63635.1"/>
    </source>
</evidence>
<reference evidence="3" key="1">
    <citation type="submission" date="2014-09" db="EMBL/GenBank/DDBJ databases">
        <authorList>
            <person name="Magalhaes I.L.F."/>
            <person name="Oliveira U."/>
            <person name="Santos F.R."/>
            <person name="Vidigal T.H.D.A."/>
            <person name="Brescovit A.D."/>
            <person name="Santos A.J."/>
        </authorList>
    </citation>
    <scope>NUCLEOTIDE SEQUENCE</scope>
    <source>
        <tissue evidence="3">Shoot tissue taken approximately 20 cm above the soil surface</tissue>
    </source>
</reference>
<dbReference type="PANTHER" id="PTHR33065:SF187">
    <property type="entry name" value="DUF6598 DOMAIN-CONTAINING PROTEIN"/>
    <property type="match status" value="1"/>
</dbReference>
<dbReference type="PANTHER" id="PTHR33065">
    <property type="entry name" value="OS07G0486400 PROTEIN"/>
    <property type="match status" value="1"/>
</dbReference>
<evidence type="ECO:0000256" key="1">
    <source>
        <dbReference type="SAM" id="MobiDB-lite"/>
    </source>
</evidence>
<feature type="region of interest" description="Disordered" evidence="1">
    <location>
        <begin position="1"/>
        <end position="44"/>
    </location>
</feature>
<sequence length="205" mass="22869">MDDDGSSSVEDDDGSSSVDDNDGGLSVESSVGDDDGSSSVGTELAHELARWEEMEWVPEPEPTEEENAVLALHIVRRREFTEYNPKLGFDVPTRFCLFNIALFDFEKESLAGLGPPLRTLTQSDWRSLDTSVNLISAKILESDAGYPISIFSTILARDDIDFKCVYLFRRSRDCPQVITSPDDMLTLTGPYRGLASTYCMFFRLI</sequence>
<name>A0A0A9BR83_ARUDO</name>
<dbReference type="AlphaFoldDB" id="A0A0A9BR83"/>
<feature type="compositionally biased region" description="Acidic residues" evidence="1">
    <location>
        <begin position="1"/>
        <end position="22"/>
    </location>
</feature>
<accession>A0A0A9BR83</accession>
<proteinExistence type="predicted"/>
<dbReference type="Pfam" id="PF20241">
    <property type="entry name" value="DUF6598"/>
    <property type="match status" value="1"/>
</dbReference>